<accession>A0ABQ0CXL0</accession>
<keyword evidence="10" id="KW-1185">Reference proteome</keyword>
<dbReference type="InterPro" id="IPR002401">
    <property type="entry name" value="Cyt_P450_E_grp-I"/>
</dbReference>
<keyword evidence="4 7" id="KW-0479">Metal-binding</keyword>
<dbReference type="EMBL" id="BAAFGZ010000360">
    <property type="protein sequence ID" value="GAB0138113.1"/>
    <property type="molecule type" value="Genomic_DNA"/>
</dbReference>
<keyword evidence="7" id="KW-0503">Monooxygenase</keyword>
<keyword evidence="8" id="KW-0812">Transmembrane</keyword>
<keyword evidence="8" id="KW-0472">Membrane</keyword>
<dbReference type="PRINTS" id="PR00463">
    <property type="entry name" value="EP450I"/>
</dbReference>
<evidence type="ECO:0000256" key="4">
    <source>
        <dbReference type="ARBA" id="ARBA00022723"/>
    </source>
</evidence>
<dbReference type="SUPFAM" id="SSF48264">
    <property type="entry name" value="Cytochrome P450"/>
    <property type="match status" value="1"/>
</dbReference>
<evidence type="ECO:0000256" key="3">
    <source>
        <dbReference type="ARBA" id="ARBA00022617"/>
    </source>
</evidence>
<dbReference type="PANTHER" id="PTHR24305">
    <property type="entry name" value="CYTOCHROME P450"/>
    <property type="match status" value="1"/>
</dbReference>
<dbReference type="InterPro" id="IPR036396">
    <property type="entry name" value="Cyt_P450_sf"/>
</dbReference>
<evidence type="ECO:0000313" key="10">
    <source>
        <dbReference type="Proteomes" id="UP001562357"/>
    </source>
</evidence>
<dbReference type="PROSITE" id="PS00086">
    <property type="entry name" value="CYTOCHROME_P450"/>
    <property type="match status" value="1"/>
</dbReference>
<organism evidence="9 10">
    <name type="scientific">Epichloe bromicola</name>
    <dbReference type="NCBI Taxonomy" id="79588"/>
    <lineage>
        <taxon>Eukaryota</taxon>
        <taxon>Fungi</taxon>
        <taxon>Dikarya</taxon>
        <taxon>Ascomycota</taxon>
        <taxon>Pezizomycotina</taxon>
        <taxon>Sordariomycetes</taxon>
        <taxon>Hypocreomycetidae</taxon>
        <taxon>Hypocreales</taxon>
        <taxon>Clavicipitaceae</taxon>
        <taxon>Epichloe</taxon>
    </lineage>
</organism>
<name>A0ABQ0CXL0_9HYPO</name>
<gene>
    <name evidence="9" type="primary">g6357</name>
    <name evidence="9" type="ORF">EsDP_00006357</name>
</gene>
<dbReference type="PANTHER" id="PTHR24305:SF210">
    <property type="entry name" value="CYTOCHROME P450 MONOOXYGENASE ASQL-RELATED"/>
    <property type="match status" value="1"/>
</dbReference>
<dbReference type="Proteomes" id="UP001562357">
    <property type="component" value="Unassembled WGS sequence"/>
</dbReference>
<evidence type="ECO:0000256" key="6">
    <source>
        <dbReference type="ARBA" id="ARBA00023180"/>
    </source>
</evidence>
<dbReference type="CDD" id="cd11058">
    <property type="entry name" value="CYP60B-like"/>
    <property type="match status" value="1"/>
</dbReference>
<keyword evidence="5 7" id="KW-0408">Iron</keyword>
<feature type="transmembrane region" description="Helical" evidence="8">
    <location>
        <begin position="22"/>
        <end position="45"/>
    </location>
</feature>
<dbReference type="InterPro" id="IPR050121">
    <property type="entry name" value="Cytochrome_P450_monoxygenase"/>
</dbReference>
<dbReference type="InterPro" id="IPR001128">
    <property type="entry name" value="Cyt_P450"/>
</dbReference>
<evidence type="ECO:0000313" key="9">
    <source>
        <dbReference type="EMBL" id="GAB0138113.1"/>
    </source>
</evidence>
<dbReference type="Pfam" id="PF00067">
    <property type="entry name" value="p450"/>
    <property type="match status" value="1"/>
</dbReference>
<evidence type="ECO:0008006" key="11">
    <source>
        <dbReference type="Google" id="ProtNLM"/>
    </source>
</evidence>
<sequence length="520" mass="59365">MPSSPDVLGPAGRLASLRLDNAHMLLILSFAASIVAACVLAQTVYRIWFHPLAKVPGPMKYSVSYFPYLLQNYYRGVFFRKTPDLIQEYGPMIRVGPNHIMLDGEIAWPQVFSRRKANEAEFEKLPVMFAAKAYSLIFAPHDIHRRQRRQLNHAFSDASLAQQEGVVQKYIDLLLDRLQTHAENGEVVDAVKWMNACTFDIIGDLTLSESFSSLENNTVHPLITLIFDSIELVSRRRLYANYPRIRNILSCFSDELGFKQHAARSGSKERALARMKLGEEGPAGRKDFMTYMLRKTRDGEIGMEPEEVLESSPTLILAGSETTASALSALWFYLSIHPEAYKRLTEEIRASFSSEKEISFQTCTHLEYLVATVNEILRIFPPAAETPARVSPGAFIEGIYIPPGTRVTTYQWATFRNPKHFKEPNSFIPERWLPASHPLYDERFKNDNHAVFKPFSAGPRDCIGKNLALNELRVVISRVLYRFDYDVIEGQDDWHQKQRLFTVWKKGPLMLRLKTREGVA</sequence>
<evidence type="ECO:0000256" key="1">
    <source>
        <dbReference type="ARBA" id="ARBA00001971"/>
    </source>
</evidence>
<evidence type="ECO:0000256" key="8">
    <source>
        <dbReference type="SAM" id="Phobius"/>
    </source>
</evidence>
<reference evidence="10" key="1">
    <citation type="submission" date="2024-06" db="EMBL/GenBank/DDBJ databases">
        <title>Draft Genome Sequences of Epichloe bromicola Strains Isolated from Elymus ciliaris.</title>
        <authorList>
            <consortium name="Epichloe bromicola genome sequencing consortium"/>
            <person name="Miura A."/>
            <person name="Imano S."/>
            <person name="Ashida A."/>
            <person name="Sato I."/>
            <person name="Chiba S."/>
            <person name="Tanaka A."/>
            <person name="Camagna M."/>
            <person name="Takemoto D."/>
        </authorList>
    </citation>
    <scope>NUCLEOTIDE SEQUENCE [LARGE SCALE GENOMIC DNA]</scope>
    <source>
        <strain evidence="10">DP</strain>
    </source>
</reference>
<comment type="cofactor">
    <cofactor evidence="1">
        <name>heme</name>
        <dbReference type="ChEBI" id="CHEBI:30413"/>
    </cofactor>
</comment>
<dbReference type="Gene3D" id="1.10.630.10">
    <property type="entry name" value="Cytochrome P450"/>
    <property type="match status" value="1"/>
</dbReference>
<keyword evidence="3 7" id="KW-0349">Heme</keyword>
<proteinExistence type="inferred from homology"/>
<comment type="caution">
    <text evidence="9">The sequence shown here is derived from an EMBL/GenBank/DDBJ whole genome shotgun (WGS) entry which is preliminary data.</text>
</comment>
<evidence type="ECO:0000256" key="2">
    <source>
        <dbReference type="ARBA" id="ARBA00010617"/>
    </source>
</evidence>
<protein>
    <recommendedName>
        <fullName evidence="11">Cytochrome P450 monooxygenase</fullName>
    </recommendedName>
</protein>
<keyword evidence="6" id="KW-0325">Glycoprotein</keyword>
<dbReference type="InterPro" id="IPR017972">
    <property type="entry name" value="Cyt_P450_CS"/>
</dbReference>
<keyword evidence="7" id="KW-0560">Oxidoreductase</keyword>
<keyword evidence="8" id="KW-1133">Transmembrane helix</keyword>
<evidence type="ECO:0000256" key="5">
    <source>
        <dbReference type="ARBA" id="ARBA00023004"/>
    </source>
</evidence>
<evidence type="ECO:0000256" key="7">
    <source>
        <dbReference type="RuleBase" id="RU000461"/>
    </source>
</evidence>
<dbReference type="PRINTS" id="PR00385">
    <property type="entry name" value="P450"/>
</dbReference>
<comment type="similarity">
    <text evidence="2 7">Belongs to the cytochrome P450 family.</text>
</comment>